<sequence length="58" mass="6826">MGYDSCVTAERGAMRIYIPPLSRTDRVNRSSIRRTLRQSRHRVMESAQHSTIRQHPQM</sequence>
<evidence type="ECO:0000313" key="2">
    <source>
        <dbReference type="Proteomes" id="UP000790709"/>
    </source>
</evidence>
<proteinExistence type="predicted"/>
<name>A0ACB8BB61_9AGAM</name>
<accession>A0ACB8BB61</accession>
<protein>
    <submittedName>
        <fullName evidence="1">Uncharacterized protein</fullName>
    </submittedName>
</protein>
<evidence type="ECO:0000313" key="1">
    <source>
        <dbReference type="EMBL" id="KAH7922930.1"/>
    </source>
</evidence>
<dbReference type="EMBL" id="MU266467">
    <property type="protein sequence ID" value="KAH7922930.1"/>
    <property type="molecule type" value="Genomic_DNA"/>
</dbReference>
<keyword evidence="2" id="KW-1185">Reference proteome</keyword>
<comment type="caution">
    <text evidence="1">The sequence shown here is derived from an EMBL/GenBank/DDBJ whole genome shotgun (WGS) entry which is preliminary data.</text>
</comment>
<gene>
    <name evidence="1" type="ORF">BV22DRAFT_1036920</name>
</gene>
<reference evidence="1" key="1">
    <citation type="journal article" date="2021" name="New Phytol.">
        <title>Evolutionary innovations through gain and loss of genes in the ectomycorrhizal Boletales.</title>
        <authorList>
            <person name="Wu G."/>
            <person name="Miyauchi S."/>
            <person name="Morin E."/>
            <person name="Kuo A."/>
            <person name="Drula E."/>
            <person name="Varga T."/>
            <person name="Kohler A."/>
            <person name="Feng B."/>
            <person name="Cao Y."/>
            <person name="Lipzen A."/>
            <person name="Daum C."/>
            <person name="Hundley H."/>
            <person name="Pangilinan J."/>
            <person name="Johnson J."/>
            <person name="Barry K."/>
            <person name="LaButti K."/>
            <person name="Ng V."/>
            <person name="Ahrendt S."/>
            <person name="Min B."/>
            <person name="Choi I.G."/>
            <person name="Park H."/>
            <person name="Plett J.M."/>
            <person name="Magnuson J."/>
            <person name="Spatafora J.W."/>
            <person name="Nagy L.G."/>
            <person name="Henrissat B."/>
            <person name="Grigoriev I.V."/>
            <person name="Yang Z.L."/>
            <person name="Xu J."/>
            <person name="Martin F.M."/>
        </authorList>
    </citation>
    <scope>NUCLEOTIDE SEQUENCE</scope>
    <source>
        <strain evidence="1">KUC20120723A-06</strain>
    </source>
</reference>
<organism evidence="1 2">
    <name type="scientific">Leucogyrophana mollusca</name>
    <dbReference type="NCBI Taxonomy" id="85980"/>
    <lineage>
        <taxon>Eukaryota</taxon>
        <taxon>Fungi</taxon>
        <taxon>Dikarya</taxon>
        <taxon>Basidiomycota</taxon>
        <taxon>Agaricomycotina</taxon>
        <taxon>Agaricomycetes</taxon>
        <taxon>Agaricomycetidae</taxon>
        <taxon>Boletales</taxon>
        <taxon>Boletales incertae sedis</taxon>
        <taxon>Leucogyrophana</taxon>
    </lineage>
</organism>
<dbReference type="Proteomes" id="UP000790709">
    <property type="component" value="Unassembled WGS sequence"/>
</dbReference>